<gene>
    <name evidence="1" type="ORF">LCGC14_1887570</name>
</gene>
<reference evidence="1" key="1">
    <citation type="journal article" date="2015" name="Nature">
        <title>Complex archaea that bridge the gap between prokaryotes and eukaryotes.</title>
        <authorList>
            <person name="Spang A."/>
            <person name="Saw J.H."/>
            <person name="Jorgensen S.L."/>
            <person name="Zaremba-Niedzwiedzka K."/>
            <person name="Martijn J."/>
            <person name="Lind A.E."/>
            <person name="van Eijk R."/>
            <person name="Schleper C."/>
            <person name="Guy L."/>
            <person name="Ettema T.J."/>
        </authorList>
    </citation>
    <scope>NUCLEOTIDE SEQUENCE</scope>
</reference>
<evidence type="ECO:0000313" key="1">
    <source>
        <dbReference type="EMBL" id="KKL92145.1"/>
    </source>
</evidence>
<dbReference type="EMBL" id="LAZR01019544">
    <property type="protein sequence ID" value="KKL92145.1"/>
    <property type="molecule type" value="Genomic_DNA"/>
</dbReference>
<feature type="non-terminal residue" evidence="1">
    <location>
        <position position="1"/>
    </location>
</feature>
<dbReference type="AlphaFoldDB" id="A0A0F9IEA0"/>
<sequence length="76" mass="8600">KGIPMIWSPACSDETMYFLNTTFLSFVYDPAMFFDMTAWKPIPEQVNDRAAQIATACTTTTSRRRVQGVLFSINTP</sequence>
<organism evidence="1">
    <name type="scientific">marine sediment metagenome</name>
    <dbReference type="NCBI Taxonomy" id="412755"/>
    <lineage>
        <taxon>unclassified sequences</taxon>
        <taxon>metagenomes</taxon>
        <taxon>ecological metagenomes</taxon>
    </lineage>
</organism>
<accession>A0A0F9IEA0</accession>
<name>A0A0F9IEA0_9ZZZZ</name>
<comment type="caution">
    <text evidence="1">The sequence shown here is derived from an EMBL/GenBank/DDBJ whole genome shotgun (WGS) entry which is preliminary data.</text>
</comment>
<proteinExistence type="predicted"/>
<protein>
    <submittedName>
        <fullName evidence="1">Uncharacterized protein</fullName>
    </submittedName>
</protein>